<proteinExistence type="predicted"/>
<keyword evidence="2" id="KW-1185">Reference proteome</keyword>
<accession>A0A433JRW3</accession>
<reference evidence="1 2" key="1">
    <citation type="submission" date="2018-12" db="EMBL/GenBank/DDBJ databases">
        <authorList>
            <person name="Li F."/>
        </authorList>
    </citation>
    <scope>NUCLEOTIDE SEQUENCE [LARGE SCALE GENOMIC DNA]</scope>
    <source>
        <strain evidence="1 2">EGI 6500705</strain>
    </source>
</reference>
<dbReference type="AlphaFoldDB" id="A0A433JRW3"/>
<comment type="caution">
    <text evidence="1">The sequence shown here is derived from an EMBL/GenBank/DDBJ whole genome shotgun (WGS) entry which is preliminary data.</text>
</comment>
<evidence type="ECO:0000313" key="2">
    <source>
        <dbReference type="Proteomes" id="UP000274909"/>
    </source>
</evidence>
<organism evidence="1 2">
    <name type="scientific">Labedella endophytica</name>
    <dbReference type="NCBI Taxonomy" id="1523160"/>
    <lineage>
        <taxon>Bacteria</taxon>
        <taxon>Bacillati</taxon>
        <taxon>Actinomycetota</taxon>
        <taxon>Actinomycetes</taxon>
        <taxon>Micrococcales</taxon>
        <taxon>Microbacteriaceae</taxon>
        <taxon>Labedella</taxon>
    </lineage>
</organism>
<dbReference type="Proteomes" id="UP000274909">
    <property type="component" value="Unassembled WGS sequence"/>
</dbReference>
<protein>
    <submittedName>
        <fullName evidence="1">Uncharacterized protein</fullName>
    </submittedName>
</protein>
<gene>
    <name evidence="1" type="ORF">ELQ94_05085</name>
</gene>
<dbReference type="EMBL" id="RZGZ01000002">
    <property type="protein sequence ID" value="RUR00920.1"/>
    <property type="molecule type" value="Genomic_DNA"/>
</dbReference>
<name>A0A433JRW3_9MICO</name>
<sequence length="147" mass="15407">MDGTNAVFLRPFLRPPMVVGMGVVTMLRRLVALVMGSTLAFTLAACSTAEPTPTSSETAPTDASRLAEAIDAFTVFNAALDGCRDISRTHVVDEEGAPSTSTPIRTRIPPVVFLVEVGDSLLISKVDTAPDRSSRGCLDADVPSSLG</sequence>
<evidence type="ECO:0000313" key="1">
    <source>
        <dbReference type="EMBL" id="RUR00920.1"/>
    </source>
</evidence>
<dbReference type="RefSeq" id="WP_127047863.1">
    <property type="nucleotide sequence ID" value="NZ_RZGZ01000002.1"/>
</dbReference>